<keyword evidence="2" id="KW-1185">Reference proteome</keyword>
<dbReference type="Proteomes" id="UP000078200">
    <property type="component" value="Unassembled WGS sequence"/>
</dbReference>
<dbReference type="EnsemblMetazoa" id="GAUT030681-RA">
    <property type="protein sequence ID" value="GAUT030681-PA"/>
    <property type="gene ID" value="GAUT030681"/>
</dbReference>
<reference evidence="1" key="1">
    <citation type="submission" date="2020-05" db="UniProtKB">
        <authorList>
            <consortium name="EnsemblMetazoa"/>
        </authorList>
    </citation>
    <scope>IDENTIFICATION</scope>
    <source>
        <strain evidence="1">TTRI</strain>
    </source>
</reference>
<organism evidence="1 2">
    <name type="scientific">Glossina austeni</name>
    <name type="common">Savannah tsetse fly</name>
    <dbReference type="NCBI Taxonomy" id="7395"/>
    <lineage>
        <taxon>Eukaryota</taxon>
        <taxon>Metazoa</taxon>
        <taxon>Ecdysozoa</taxon>
        <taxon>Arthropoda</taxon>
        <taxon>Hexapoda</taxon>
        <taxon>Insecta</taxon>
        <taxon>Pterygota</taxon>
        <taxon>Neoptera</taxon>
        <taxon>Endopterygota</taxon>
        <taxon>Diptera</taxon>
        <taxon>Brachycera</taxon>
        <taxon>Muscomorpha</taxon>
        <taxon>Hippoboscoidea</taxon>
        <taxon>Glossinidae</taxon>
        <taxon>Glossina</taxon>
    </lineage>
</organism>
<accession>A0A1A9VA57</accession>
<evidence type="ECO:0000313" key="1">
    <source>
        <dbReference type="EnsemblMetazoa" id="GAUT030681-PA"/>
    </source>
</evidence>
<dbReference type="VEuPathDB" id="VectorBase:GAUT030681"/>
<dbReference type="AlphaFoldDB" id="A0A1A9VA57"/>
<evidence type="ECO:0000313" key="2">
    <source>
        <dbReference type="Proteomes" id="UP000078200"/>
    </source>
</evidence>
<protein>
    <submittedName>
        <fullName evidence="1">Uncharacterized protein</fullName>
    </submittedName>
</protein>
<proteinExistence type="predicted"/>
<sequence>METHPMGNQHQHQIYARSNLNNQHYDEIQIYLGKRKHNLRASKTFKTLNCGLSRGDKHIWGLMLAPARVEYTAHPREWDNLDHFRQTLAISPQNFNPCEGISSIIYLIAAAPGEPGAPIDYDEYGDSSEEIGGTPLHEIPGIRL</sequence>
<name>A0A1A9VA57_GLOAU</name>